<sequence length="87" mass="9795">MVNVTRGHLDLSEPAGRSSVLLCSILETLNFRPRQTRRRLRVNELLPLWGEGLGRGTVFVLLAQLLSDKARIERTNVRVRKGTQMGA</sequence>
<comment type="caution">
    <text evidence="1">The sequence shown here is derived from an EMBL/GenBank/DDBJ whole genome shotgun (WGS) entry which is preliminary data.</text>
</comment>
<dbReference type="AlphaFoldDB" id="A0A388KXM0"/>
<proteinExistence type="predicted"/>
<organism evidence="1 2">
    <name type="scientific">Chara braunii</name>
    <name type="common">Braun's stonewort</name>
    <dbReference type="NCBI Taxonomy" id="69332"/>
    <lineage>
        <taxon>Eukaryota</taxon>
        <taxon>Viridiplantae</taxon>
        <taxon>Streptophyta</taxon>
        <taxon>Charophyceae</taxon>
        <taxon>Charales</taxon>
        <taxon>Characeae</taxon>
        <taxon>Chara</taxon>
    </lineage>
</organism>
<evidence type="ECO:0000313" key="1">
    <source>
        <dbReference type="EMBL" id="GBG74797.1"/>
    </source>
</evidence>
<reference evidence="1 2" key="1">
    <citation type="journal article" date="2018" name="Cell">
        <title>The Chara Genome: Secondary Complexity and Implications for Plant Terrestrialization.</title>
        <authorList>
            <person name="Nishiyama T."/>
            <person name="Sakayama H."/>
            <person name="Vries J.D."/>
            <person name="Buschmann H."/>
            <person name="Saint-Marcoux D."/>
            <person name="Ullrich K.K."/>
            <person name="Haas F.B."/>
            <person name="Vanderstraeten L."/>
            <person name="Becker D."/>
            <person name="Lang D."/>
            <person name="Vosolsobe S."/>
            <person name="Rombauts S."/>
            <person name="Wilhelmsson P.K.I."/>
            <person name="Janitza P."/>
            <person name="Kern R."/>
            <person name="Heyl A."/>
            <person name="Rumpler F."/>
            <person name="Villalobos L.I.A.C."/>
            <person name="Clay J.M."/>
            <person name="Skokan R."/>
            <person name="Toyoda A."/>
            <person name="Suzuki Y."/>
            <person name="Kagoshima H."/>
            <person name="Schijlen E."/>
            <person name="Tajeshwar N."/>
            <person name="Catarino B."/>
            <person name="Hetherington A.J."/>
            <person name="Saltykova A."/>
            <person name="Bonnot C."/>
            <person name="Breuninger H."/>
            <person name="Symeonidi A."/>
            <person name="Radhakrishnan G.V."/>
            <person name="Van Nieuwerburgh F."/>
            <person name="Deforce D."/>
            <person name="Chang C."/>
            <person name="Karol K.G."/>
            <person name="Hedrich R."/>
            <person name="Ulvskov P."/>
            <person name="Glockner G."/>
            <person name="Delwiche C.F."/>
            <person name="Petrasek J."/>
            <person name="Van de Peer Y."/>
            <person name="Friml J."/>
            <person name="Beilby M."/>
            <person name="Dolan L."/>
            <person name="Kohara Y."/>
            <person name="Sugano S."/>
            <person name="Fujiyama A."/>
            <person name="Delaux P.-M."/>
            <person name="Quint M."/>
            <person name="TheiBen G."/>
            <person name="Hagemann M."/>
            <person name="Harholt J."/>
            <person name="Dunand C."/>
            <person name="Zachgo S."/>
            <person name="Langdale J."/>
            <person name="Maumus F."/>
            <person name="Straeten D.V.D."/>
            <person name="Gould S.B."/>
            <person name="Rensing S.A."/>
        </authorList>
    </citation>
    <scope>NUCLEOTIDE SEQUENCE [LARGE SCALE GENOMIC DNA]</scope>
    <source>
        <strain evidence="1 2">S276</strain>
    </source>
</reference>
<name>A0A388KXM0_CHABU</name>
<dbReference type="Gramene" id="GBG74797">
    <property type="protein sequence ID" value="GBG74797"/>
    <property type="gene ID" value="CBR_g19309"/>
</dbReference>
<evidence type="ECO:0000313" key="2">
    <source>
        <dbReference type="Proteomes" id="UP000265515"/>
    </source>
</evidence>
<accession>A0A388KXM0</accession>
<keyword evidence="2" id="KW-1185">Reference proteome</keyword>
<gene>
    <name evidence="1" type="ORF">CBR_g19309</name>
</gene>
<protein>
    <submittedName>
        <fullName evidence="1">Uncharacterized protein</fullName>
    </submittedName>
</protein>
<dbReference type="EMBL" id="BFEA01000210">
    <property type="protein sequence ID" value="GBG74797.1"/>
    <property type="molecule type" value="Genomic_DNA"/>
</dbReference>
<dbReference type="Proteomes" id="UP000265515">
    <property type="component" value="Unassembled WGS sequence"/>
</dbReference>